<evidence type="ECO:0000313" key="4">
    <source>
        <dbReference type="EMBL" id="EAY11041.1"/>
    </source>
</evidence>
<protein>
    <submittedName>
        <fullName evidence="4">Uncharacterized protein</fullName>
    </submittedName>
</protein>
<keyword evidence="2 3" id="KW-0040">ANK repeat</keyword>
<dbReference type="PROSITE" id="PS50088">
    <property type="entry name" value="ANK_REPEAT"/>
    <property type="match status" value="1"/>
</dbReference>
<dbReference type="STRING" id="5722.A2E8K4"/>
<reference evidence="4" key="1">
    <citation type="submission" date="2006-10" db="EMBL/GenBank/DDBJ databases">
        <authorList>
            <person name="Amadeo P."/>
            <person name="Zhao Q."/>
            <person name="Wortman J."/>
            <person name="Fraser-Liggett C."/>
            <person name="Carlton J."/>
        </authorList>
    </citation>
    <scope>NUCLEOTIDE SEQUENCE</scope>
    <source>
        <strain evidence="4">G3</strain>
    </source>
</reference>
<dbReference type="VEuPathDB" id="TrichDB:TVAG_410440"/>
<evidence type="ECO:0000256" key="2">
    <source>
        <dbReference type="ARBA" id="ARBA00023043"/>
    </source>
</evidence>
<dbReference type="SMART" id="SM00248">
    <property type="entry name" value="ANK"/>
    <property type="match status" value="6"/>
</dbReference>
<dbReference type="Proteomes" id="UP000001542">
    <property type="component" value="Unassembled WGS sequence"/>
</dbReference>
<dbReference type="RefSeq" id="XP_001323264.1">
    <property type="nucleotide sequence ID" value="XM_001323229.1"/>
</dbReference>
<dbReference type="PANTHER" id="PTHR24166:SF48">
    <property type="entry name" value="PROTEIN VAPYRIN"/>
    <property type="match status" value="1"/>
</dbReference>
<dbReference type="InterPro" id="IPR002110">
    <property type="entry name" value="Ankyrin_rpt"/>
</dbReference>
<accession>A2E8K4</accession>
<reference evidence="4" key="2">
    <citation type="journal article" date="2007" name="Science">
        <title>Draft genome sequence of the sexually transmitted pathogen Trichomonas vaginalis.</title>
        <authorList>
            <person name="Carlton J.M."/>
            <person name="Hirt R.P."/>
            <person name="Silva J.C."/>
            <person name="Delcher A.L."/>
            <person name="Schatz M."/>
            <person name="Zhao Q."/>
            <person name="Wortman J.R."/>
            <person name="Bidwell S.L."/>
            <person name="Alsmark U.C.M."/>
            <person name="Besteiro S."/>
            <person name="Sicheritz-Ponten T."/>
            <person name="Noel C.J."/>
            <person name="Dacks J.B."/>
            <person name="Foster P.G."/>
            <person name="Simillion C."/>
            <person name="Van de Peer Y."/>
            <person name="Miranda-Saavedra D."/>
            <person name="Barton G.J."/>
            <person name="Westrop G.D."/>
            <person name="Mueller S."/>
            <person name="Dessi D."/>
            <person name="Fiori P.L."/>
            <person name="Ren Q."/>
            <person name="Paulsen I."/>
            <person name="Zhang H."/>
            <person name="Bastida-Corcuera F.D."/>
            <person name="Simoes-Barbosa A."/>
            <person name="Brown M.T."/>
            <person name="Hayes R.D."/>
            <person name="Mukherjee M."/>
            <person name="Okumura C.Y."/>
            <person name="Schneider R."/>
            <person name="Smith A.J."/>
            <person name="Vanacova S."/>
            <person name="Villalvazo M."/>
            <person name="Haas B.J."/>
            <person name="Pertea M."/>
            <person name="Feldblyum T.V."/>
            <person name="Utterback T.R."/>
            <person name="Shu C.L."/>
            <person name="Osoegawa K."/>
            <person name="de Jong P.J."/>
            <person name="Hrdy I."/>
            <person name="Horvathova L."/>
            <person name="Zubacova Z."/>
            <person name="Dolezal P."/>
            <person name="Malik S.B."/>
            <person name="Logsdon J.M. Jr."/>
            <person name="Henze K."/>
            <person name="Gupta A."/>
            <person name="Wang C.C."/>
            <person name="Dunne R.L."/>
            <person name="Upcroft J.A."/>
            <person name="Upcroft P."/>
            <person name="White O."/>
            <person name="Salzberg S.L."/>
            <person name="Tang P."/>
            <person name="Chiu C.-H."/>
            <person name="Lee Y.-S."/>
            <person name="Embley T.M."/>
            <person name="Coombs G.H."/>
            <person name="Mottram J.C."/>
            <person name="Tachezy J."/>
            <person name="Fraser-Liggett C.M."/>
            <person name="Johnson P.J."/>
        </authorList>
    </citation>
    <scope>NUCLEOTIDE SEQUENCE [LARGE SCALE GENOMIC DNA]</scope>
    <source>
        <strain evidence="4">G3</strain>
    </source>
</reference>
<dbReference type="PANTHER" id="PTHR24166">
    <property type="entry name" value="ROLLING PEBBLES, ISOFORM B"/>
    <property type="match status" value="1"/>
</dbReference>
<dbReference type="Gene3D" id="1.25.40.20">
    <property type="entry name" value="Ankyrin repeat-containing domain"/>
    <property type="match status" value="2"/>
</dbReference>
<dbReference type="Pfam" id="PF12796">
    <property type="entry name" value="Ank_2"/>
    <property type="match status" value="1"/>
</dbReference>
<evidence type="ECO:0000256" key="3">
    <source>
        <dbReference type="PROSITE-ProRule" id="PRU00023"/>
    </source>
</evidence>
<keyword evidence="5" id="KW-1185">Reference proteome</keyword>
<dbReference type="InterPro" id="IPR050889">
    <property type="entry name" value="Dendritic_Spine_Reg/Scaffold"/>
</dbReference>
<dbReference type="VEuPathDB" id="TrichDB:TVAGG3_0358530"/>
<proteinExistence type="predicted"/>
<dbReference type="SMR" id="A2E8K4"/>
<dbReference type="EMBL" id="DS113327">
    <property type="protein sequence ID" value="EAY11041.1"/>
    <property type="molecule type" value="Genomic_DNA"/>
</dbReference>
<organism evidence="4 5">
    <name type="scientific">Trichomonas vaginalis (strain ATCC PRA-98 / G3)</name>
    <dbReference type="NCBI Taxonomy" id="412133"/>
    <lineage>
        <taxon>Eukaryota</taxon>
        <taxon>Metamonada</taxon>
        <taxon>Parabasalia</taxon>
        <taxon>Trichomonadida</taxon>
        <taxon>Trichomonadidae</taxon>
        <taxon>Trichomonas</taxon>
    </lineage>
</organism>
<dbReference type="eggNOG" id="KOG4177">
    <property type="taxonomic scope" value="Eukaryota"/>
</dbReference>
<feature type="repeat" description="ANK" evidence="3">
    <location>
        <begin position="415"/>
        <end position="447"/>
    </location>
</feature>
<evidence type="ECO:0000313" key="5">
    <source>
        <dbReference type="Proteomes" id="UP000001542"/>
    </source>
</evidence>
<dbReference type="InterPro" id="IPR036770">
    <property type="entry name" value="Ankyrin_rpt-contain_sf"/>
</dbReference>
<gene>
    <name evidence="4" type="ORF">TVAG_410440</name>
</gene>
<dbReference type="KEGG" id="tva:4768980"/>
<sequence>MEIPEELKTAIELQDKIMSISVENAKEVADYIISSEFFDDDRINSTVDFILSYCISQPKKVHAYAEMFKHLINKNKDVAIIVTYTSIFRSENRLPYELLKDDIIPLNMFVKAADEVKKQEALFWVAPQLANIPELDLGFSSFIPLPKEIYAADNWKVYKQFLESGFIPDSFGDAIYHDNVEVLQKVMEKEGFNIDEPLIWIYAKRLPIIYNPQPIDLAAFLGSKNCFKVLLEKGAKVDEKTVIMAISGNCTDLAKQIEDKIVKIDNSMLMAAKYHNIEAMEWLSSKGANYPDLFHTIDSYNFRAMLFSLNHGADAKKHDDQGITATRLAAQGGIPGALKYLAKLGAEVGIEEYSIALCNDDRCYLIPVLVELGVDPNMKTDEGIPLIVDSLGNNCLASAKVAFACGGDPNSVLPNGVNILSIAAQNNAVDAVKLLLEVKADVNKENKDGTKPIHFARSKEVMEVLLNAGADVNAKDRMGGTPIFFAVAEKRLDDVKYLISKCADKNVKAGPAKISLLDMARKVGAKDIEKYIRSLK</sequence>
<dbReference type="OrthoDB" id="539213at2759"/>
<dbReference type="AlphaFoldDB" id="A2E8K4"/>
<dbReference type="SUPFAM" id="SSF48403">
    <property type="entry name" value="Ankyrin repeat"/>
    <property type="match status" value="1"/>
</dbReference>
<name>A2E8K4_TRIV3</name>
<dbReference type="PROSITE" id="PS50297">
    <property type="entry name" value="ANK_REP_REGION"/>
    <property type="match status" value="1"/>
</dbReference>
<evidence type="ECO:0000256" key="1">
    <source>
        <dbReference type="ARBA" id="ARBA00022737"/>
    </source>
</evidence>
<keyword evidence="1" id="KW-0677">Repeat</keyword>
<dbReference type="InParanoid" id="A2E8K4"/>